<proteinExistence type="predicted"/>
<organism evidence="2 3">
    <name type="scientific">Nostoc flagelliforme FACHB-838</name>
    <dbReference type="NCBI Taxonomy" id="2692904"/>
    <lineage>
        <taxon>Bacteria</taxon>
        <taxon>Bacillati</taxon>
        <taxon>Cyanobacteriota</taxon>
        <taxon>Cyanophyceae</taxon>
        <taxon>Nostocales</taxon>
        <taxon>Nostocaceae</taxon>
        <taxon>Nostoc</taxon>
    </lineage>
</organism>
<protein>
    <submittedName>
        <fullName evidence="2">Uncharacterized protein</fullName>
    </submittedName>
</protein>
<sequence>MDIWSVTNPTSPPQNSGSDASGNVKDERSTASCKGDVPVAEIPSLQGNTTR</sequence>
<evidence type="ECO:0000313" key="3">
    <source>
        <dbReference type="Proteomes" id="UP000623440"/>
    </source>
</evidence>
<reference evidence="2 3" key="1">
    <citation type="journal article" date="2020" name="ISME J.">
        <title>Comparative genomics reveals insights into cyanobacterial evolution and habitat adaptation.</title>
        <authorList>
            <person name="Chen M.Y."/>
            <person name="Teng W.K."/>
            <person name="Zhao L."/>
            <person name="Hu C.X."/>
            <person name="Zhou Y.K."/>
            <person name="Han B.P."/>
            <person name="Song L.R."/>
            <person name="Shu W.S."/>
        </authorList>
    </citation>
    <scope>NUCLEOTIDE SEQUENCE [LARGE SCALE GENOMIC DNA]</scope>
    <source>
        <strain evidence="2 3">FACHB-838</strain>
    </source>
</reference>
<evidence type="ECO:0000256" key="1">
    <source>
        <dbReference type="SAM" id="MobiDB-lite"/>
    </source>
</evidence>
<keyword evidence="3" id="KW-1185">Reference proteome</keyword>
<gene>
    <name evidence="2" type="ORF">H6G97_38185</name>
</gene>
<name>A0ABR8E0G3_9NOSO</name>
<feature type="compositionally biased region" description="Polar residues" evidence="1">
    <location>
        <begin position="1"/>
        <end position="21"/>
    </location>
</feature>
<accession>A0ABR8E0G3</accession>
<feature type="region of interest" description="Disordered" evidence="1">
    <location>
        <begin position="1"/>
        <end position="51"/>
    </location>
</feature>
<comment type="caution">
    <text evidence="2">The sequence shown here is derived from an EMBL/GenBank/DDBJ whole genome shotgun (WGS) entry which is preliminary data.</text>
</comment>
<dbReference type="EMBL" id="JACJSI010000216">
    <property type="protein sequence ID" value="MBD2534953.1"/>
    <property type="molecule type" value="Genomic_DNA"/>
</dbReference>
<dbReference type="Proteomes" id="UP000623440">
    <property type="component" value="Unassembled WGS sequence"/>
</dbReference>
<evidence type="ECO:0000313" key="2">
    <source>
        <dbReference type="EMBL" id="MBD2534953.1"/>
    </source>
</evidence>